<dbReference type="Proteomes" id="UP000004123">
    <property type="component" value="Unassembled WGS sequence"/>
</dbReference>
<organism evidence="2 3">
    <name type="scientific">Prevotella pallens ATCC 700821</name>
    <dbReference type="NCBI Taxonomy" id="997353"/>
    <lineage>
        <taxon>Bacteria</taxon>
        <taxon>Pseudomonadati</taxon>
        <taxon>Bacteroidota</taxon>
        <taxon>Bacteroidia</taxon>
        <taxon>Bacteroidales</taxon>
        <taxon>Prevotellaceae</taxon>
        <taxon>Prevotella</taxon>
    </lineage>
</organism>
<feature type="region of interest" description="Disordered" evidence="1">
    <location>
        <begin position="128"/>
        <end position="163"/>
    </location>
</feature>
<dbReference type="eggNOG" id="COG4520">
    <property type="taxonomic scope" value="Bacteria"/>
</dbReference>
<dbReference type="AlphaFoldDB" id="F9DJB0"/>
<evidence type="ECO:0000313" key="2">
    <source>
        <dbReference type="EMBL" id="EGQ16288.1"/>
    </source>
</evidence>
<evidence type="ECO:0000256" key="1">
    <source>
        <dbReference type="SAM" id="MobiDB-lite"/>
    </source>
</evidence>
<accession>F9DJB0</accession>
<dbReference type="HOGENOM" id="CLU_087597_0_0_10"/>
<evidence type="ECO:0000313" key="3">
    <source>
        <dbReference type="Proteomes" id="UP000004123"/>
    </source>
</evidence>
<protein>
    <submittedName>
        <fullName evidence="2">Uncharacterized protein</fullName>
    </submittedName>
</protein>
<name>F9DJB0_9BACT</name>
<dbReference type="EMBL" id="AFPY01000092">
    <property type="protein sequence ID" value="EGQ16288.1"/>
    <property type="molecule type" value="Genomic_DNA"/>
</dbReference>
<sequence length="304" mass="33144">MIGFLFSKRLYLIVPLQHQRNKQDMKKVIVLGVATIFLLSSCDSNMGSIYAGGSLGSVLGSAIGGIAGGARGSDIGTIIGMAGGAAAGAAIDAKTKKKSREYAYGNERLAPENRKDVQEPYYQQQIDTEQYNNLPQTTDENGSDSTNAEDNGQYGFQIESPNGFTETNAKPVYLSNKSSIERLTPSTNEMPNIEISKVVFADNDGNNILKRGEIGKIAFEIHNNGTQAISDLYPTITEATNSGHFRISPTTRINLLKPSEVVRYTATIMADNRIKTGEYNFLITILKDNKSITKVMNLRLSTQK</sequence>
<proteinExistence type="predicted"/>
<feature type="compositionally biased region" description="Polar residues" evidence="1">
    <location>
        <begin position="128"/>
        <end position="150"/>
    </location>
</feature>
<comment type="caution">
    <text evidence="2">The sequence shown here is derived from an EMBL/GenBank/DDBJ whole genome shotgun (WGS) entry which is preliminary data.</text>
</comment>
<reference evidence="2 3" key="1">
    <citation type="submission" date="2011-04" db="EMBL/GenBank/DDBJ databases">
        <authorList>
            <person name="Muzny D."/>
            <person name="Qin X."/>
            <person name="Deng J."/>
            <person name="Jiang H."/>
            <person name="Liu Y."/>
            <person name="Qu J."/>
            <person name="Song X.-Z."/>
            <person name="Zhang L."/>
            <person name="Thornton R."/>
            <person name="Coyle M."/>
            <person name="Francisco L."/>
            <person name="Jackson L."/>
            <person name="Javaid M."/>
            <person name="Korchina V."/>
            <person name="Kovar C."/>
            <person name="Mata R."/>
            <person name="Mathew T."/>
            <person name="Ngo R."/>
            <person name="Nguyen L."/>
            <person name="Nguyen N."/>
            <person name="Okwuonu G."/>
            <person name="Ongeri F."/>
            <person name="Pham C."/>
            <person name="Simmons D."/>
            <person name="Wilczek-Boney K."/>
            <person name="Hale W."/>
            <person name="Jakkamsetti A."/>
            <person name="Pham P."/>
            <person name="Ruth R."/>
            <person name="San Lucas F."/>
            <person name="Warren J."/>
            <person name="Zhang J."/>
            <person name="Zhao Z."/>
            <person name="Zhou C."/>
            <person name="Zhu D."/>
            <person name="Lee S."/>
            <person name="Bess C."/>
            <person name="Blankenburg K."/>
            <person name="Forbes L."/>
            <person name="Fu Q."/>
            <person name="Gubbala S."/>
            <person name="Hirani K."/>
            <person name="Jayaseelan J.C."/>
            <person name="Lara F."/>
            <person name="Munidasa M."/>
            <person name="Palculict T."/>
            <person name="Patil S."/>
            <person name="Pu L.-L."/>
            <person name="Saada N."/>
            <person name="Tang L."/>
            <person name="Weissenberger G."/>
            <person name="Zhu Y."/>
            <person name="Hemphill L."/>
            <person name="Shang Y."/>
            <person name="Youmans B."/>
            <person name="Ayvaz T."/>
            <person name="Ross M."/>
            <person name="Santibanez J."/>
            <person name="Aqrawi P."/>
            <person name="Gross S."/>
            <person name="Joshi V."/>
            <person name="Fowler G."/>
            <person name="Nazareth L."/>
            <person name="Reid J."/>
            <person name="Worley K."/>
            <person name="Petrosino J."/>
            <person name="Highlander S."/>
            <person name="Gibbs R."/>
        </authorList>
    </citation>
    <scope>NUCLEOTIDE SEQUENCE [LARGE SCALE GENOMIC DNA]</scope>
    <source>
        <strain evidence="2 3">ATCC 700821</strain>
    </source>
</reference>
<gene>
    <name evidence="2" type="ORF">HMPREF9144_1750</name>
</gene>